<dbReference type="Proteomes" id="UP001310022">
    <property type="component" value="Unassembled WGS sequence"/>
</dbReference>
<dbReference type="Gene3D" id="1.50.10.10">
    <property type="match status" value="1"/>
</dbReference>
<dbReference type="GO" id="GO:0005975">
    <property type="term" value="P:carbohydrate metabolic process"/>
    <property type="evidence" value="ECO:0007669"/>
    <property type="project" value="InterPro"/>
</dbReference>
<name>A0AAN5AJA8_9BACT</name>
<feature type="domain" description="Trehalase-like N-terminal" evidence="2">
    <location>
        <begin position="23"/>
        <end position="157"/>
    </location>
</feature>
<comment type="caution">
    <text evidence="3">The sequence shown here is derived from an EMBL/GenBank/DDBJ whole genome shotgun (WGS) entry which is preliminary data.</text>
</comment>
<dbReference type="InterPro" id="IPR012341">
    <property type="entry name" value="6hp_glycosidase-like_sf"/>
</dbReference>
<dbReference type="InterPro" id="IPR011613">
    <property type="entry name" value="GH15-like"/>
</dbReference>
<reference evidence="3 4" key="1">
    <citation type="submission" date="2021-12" db="EMBL/GenBank/DDBJ databases">
        <title>Genome sequencing of bacteria with rrn-lacking chromosome and rrn-plasmid.</title>
        <authorList>
            <person name="Anda M."/>
            <person name="Iwasaki W."/>
        </authorList>
    </citation>
    <scope>NUCLEOTIDE SEQUENCE [LARGE SCALE GENOMIC DNA]</scope>
    <source>
        <strain evidence="3 4">NBRC 15940</strain>
    </source>
</reference>
<keyword evidence="4" id="KW-1185">Reference proteome</keyword>
<proteinExistence type="predicted"/>
<dbReference type="Pfam" id="PF00723">
    <property type="entry name" value="Glyco_hydro_15"/>
    <property type="match status" value="1"/>
</dbReference>
<dbReference type="AlphaFoldDB" id="A0AAN5AJA8"/>
<accession>A0AAN5AJA8</accession>
<dbReference type="Pfam" id="PF19291">
    <property type="entry name" value="TREH_N"/>
    <property type="match status" value="1"/>
</dbReference>
<dbReference type="GO" id="GO:0004553">
    <property type="term" value="F:hydrolase activity, hydrolyzing O-glycosyl compounds"/>
    <property type="evidence" value="ECO:0007669"/>
    <property type="project" value="TreeGrafter"/>
</dbReference>
<dbReference type="EMBL" id="BQKE01000001">
    <property type="protein sequence ID" value="GJM60774.1"/>
    <property type="molecule type" value="Genomic_DNA"/>
</dbReference>
<feature type="domain" description="GH15-like" evidence="1">
    <location>
        <begin position="231"/>
        <end position="595"/>
    </location>
</feature>
<evidence type="ECO:0000259" key="1">
    <source>
        <dbReference type="Pfam" id="PF00723"/>
    </source>
</evidence>
<dbReference type="PANTHER" id="PTHR31616:SF0">
    <property type="entry name" value="GLUCAN 1,4-ALPHA-GLUCOSIDASE"/>
    <property type="match status" value="1"/>
</dbReference>
<evidence type="ECO:0000313" key="4">
    <source>
        <dbReference type="Proteomes" id="UP001310022"/>
    </source>
</evidence>
<evidence type="ECO:0000259" key="2">
    <source>
        <dbReference type="Pfam" id="PF19291"/>
    </source>
</evidence>
<gene>
    <name evidence="3" type="ORF">PEDI_13260</name>
</gene>
<dbReference type="InterPro" id="IPR045582">
    <property type="entry name" value="Trehalase-like_N"/>
</dbReference>
<dbReference type="PANTHER" id="PTHR31616">
    <property type="entry name" value="TREHALASE"/>
    <property type="match status" value="1"/>
</dbReference>
<evidence type="ECO:0000313" key="3">
    <source>
        <dbReference type="EMBL" id="GJM60774.1"/>
    </source>
</evidence>
<organism evidence="3 4">
    <name type="scientific">Persicobacter diffluens</name>
    <dbReference type="NCBI Taxonomy" id="981"/>
    <lineage>
        <taxon>Bacteria</taxon>
        <taxon>Pseudomonadati</taxon>
        <taxon>Bacteroidota</taxon>
        <taxon>Cytophagia</taxon>
        <taxon>Cytophagales</taxon>
        <taxon>Persicobacteraceae</taxon>
        <taxon>Persicobacter</taxon>
    </lineage>
</organism>
<dbReference type="SUPFAM" id="SSF48208">
    <property type="entry name" value="Six-hairpin glycosidases"/>
    <property type="match status" value="1"/>
</dbReference>
<protein>
    <submittedName>
        <fullName evidence="3">Glucoamylase</fullName>
    </submittedName>
</protein>
<sequence length="607" mass="69892">MISPKNYTNLLFMTQSHTYDFGIVGNCAFMASIDKRTNVVWMCWPSFDSSFVFGSLLDSKKGGEFTILPVETDFSSHQYYMDNTNILVTEIEDENGKYRVTDFAPRFPQYDRYFRPLMLIRKVEPLSGNPRVNVRCAPKGDYGAKNPERVLGSNHIKYLGIGDEMRLTTNIPLSYVIDDEEPFFLNETKYLVLTYGAPLEAALEKTADEFLRATQKYWQDWVKSTSIGSFHQKAVIRSALALKIHQFEDTGAIIAASTTSLPESPGSGRNWDYRFCWMRDTFYTLQAFNHIGHFEESERYFNYIANISSKEKDRFQPLYSIKGKSKLEEKIIDLEGYLGNGPVRIGNQAHEHIQNDVYGQVMISLLPLFADERFQHENRFNSHDMMRNILKMIDRTIDEKDASLWEFRDRSKYYCYTFLFQWAGSSAALKIASRFGDNEMMTTARELKKKAFERIEACYDDKMGVYTQAAGSPELDAANLQLIMMGYLDSSSSIAKTHLKAMEKELRTKEGLFYRYKHIDDFGAPETTFLICAFWYVEALAVVGRVEEAIIEFEKLLKYTNHLGLLSEDVDAKTGSQWGNFPQAYSHVGLINAAYRIATKLDKPMFF</sequence>
<dbReference type="InterPro" id="IPR008928">
    <property type="entry name" value="6-hairpin_glycosidase_sf"/>
</dbReference>